<dbReference type="InParanoid" id="A0A2P5FS71"/>
<accession>A0A2P5FS71</accession>
<dbReference type="Proteomes" id="UP000237000">
    <property type="component" value="Unassembled WGS sequence"/>
</dbReference>
<gene>
    <name evidence="1" type="ORF">TorRG33x02_036930</name>
</gene>
<keyword evidence="2" id="KW-1185">Reference proteome</keyword>
<protein>
    <submittedName>
        <fullName evidence="1">Uncharacterized protein</fullName>
    </submittedName>
</protein>
<comment type="caution">
    <text evidence="1">The sequence shown here is derived from an EMBL/GenBank/DDBJ whole genome shotgun (WGS) entry which is preliminary data.</text>
</comment>
<evidence type="ECO:0000313" key="1">
    <source>
        <dbReference type="EMBL" id="POO00619.1"/>
    </source>
</evidence>
<sequence length="180" mass="21261">MERCHTRIKVKYHNDLSENSEAQRYDKLQKKFDEFANKIVDSDDNLAIFWNLLNEFQMKKDQQFKSSDHLSNPIRSPIENCHKTSEECNTVHSPMVTNTEEGIINDMMDKRIEEQYTLVIAPYTLDSSQVTSFQQLHGAHFQYLESYNFISKFLTNYMYNVQGRVFNGDFYFCSIDSIGY</sequence>
<dbReference type="AlphaFoldDB" id="A0A2P5FS71"/>
<evidence type="ECO:0000313" key="2">
    <source>
        <dbReference type="Proteomes" id="UP000237000"/>
    </source>
</evidence>
<dbReference type="EMBL" id="JXTC01000012">
    <property type="protein sequence ID" value="POO00619.1"/>
    <property type="molecule type" value="Genomic_DNA"/>
</dbReference>
<organism evidence="1 2">
    <name type="scientific">Trema orientale</name>
    <name type="common">Charcoal tree</name>
    <name type="synonym">Celtis orientalis</name>
    <dbReference type="NCBI Taxonomy" id="63057"/>
    <lineage>
        <taxon>Eukaryota</taxon>
        <taxon>Viridiplantae</taxon>
        <taxon>Streptophyta</taxon>
        <taxon>Embryophyta</taxon>
        <taxon>Tracheophyta</taxon>
        <taxon>Spermatophyta</taxon>
        <taxon>Magnoliopsida</taxon>
        <taxon>eudicotyledons</taxon>
        <taxon>Gunneridae</taxon>
        <taxon>Pentapetalae</taxon>
        <taxon>rosids</taxon>
        <taxon>fabids</taxon>
        <taxon>Rosales</taxon>
        <taxon>Cannabaceae</taxon>
        <taxon>Trema</taxon>
    </lineage>
</organism>
<name>A0A2P5FS71_TREOI</name>
<dbReference type="OrthoDB" id="747268at2759"/>
<reference evidence="2" key="1">
    <citation type="submission" date="2016-06" db="EMBL/GenBank/DDBJ databases">
        <title>Parallel loss of symbiosis genes in relatives of nitrogen-fixing non-legume Parasponia.</title>
        <authorList>
            <person name="Van Velzen R."/>
            <person name="Holmer R."/>
            <person name="Bu F."/>
            <person name="Rutten L."/>
            <person name="Van Zeijl A."/>
            <person name="Liu W."/>
            <person name="Santuari L."/>
            <person name="Cao Q."/>
            <person name="Sharma T."/>
            <person name="Shen D."/>
            <person name="Roswanjaya Y."/>
            <person name="Wardhani T."/>
            <person name="Kalhor M.S."/>
            <person name="Jansen J."/>
            <person name="Van den Hoogen J."/>
            <person name="Gungor B."/>
            <person name="Hartog M."/>
            <person name="Hontelez J."/>
            <person name="Verver J."/>
            <person name="Yang W.-C."/>
            <person name="Schijlen E."/>
            <person name="Repin R."/>
            <person name="Schilthuizen M."/>
            <person name="Schranz E."/>
            <person name="Heidstra R."/>
            <person name="Miyata K."/>
            <person name="Fedorova E."/>
            <person name="Kohlen W."/>
            <person name="Bisseling T."/>
            <person name="Smit S."/>
            <person name="Geurts R."/>
        </authorList>
    </citation>
    <scope>NUCLEOTIDE SEQUENCE [LARGE SCALE GENOMIC DNA]</scope>
    <source>
        <strain evidence="2">cv. RG33-2</strain>
    </source>
</reference>
<proteinExistence type="predicted"/>